<dbReference type="RefSeq" id="WP_057820688.1">
    <property type="nucleotide sequence ID" value="NZ_AZEC01000007.1"/>
</dbReference>
<organism evidence="2 3">
    <name type="scientific">Schleiferilactobacillus perolens DSM 12744</name>
    <dbReference type="NCBI Taxonomy" id="1423792"/>
    <lineage>
        <taxon>Bacteria</taxon>
        <taxon>Bacillati</taxon>
        <taxon>Bacillota</taxon>
        <taxon>Bacilli</taxon>
        <taxon>Lactobacillales</taxon>
        <taxon>Lactobacillaceae</taxon>
        <taxon>Schleiferilactobacillus</taxon>
    </lineage>
</organism>
<dbReference type="Proteomes" id="UP000051330">
    <property type="component" value="Unassembled WGS sequence"/>
</dbReference>
<evidence type="ECO:0000256" key="1">
    <source>
        <dbReference type="SAM" id="Phobius"/>
    </source>
</evidence>
<feature type="transmembrane region" description="Helical" evidence="1">
    <location>
        <begin position="356"/>
        <end position="377"/>
    </location>
</feature>
<feature type="transmembrane region" description="Helical" evidence="1">
    <location>
        <begin position="12"/>
        <end position="30"/>
    </location>
</feature>
<proteinExistence type="predicted"/>
<dbReference type="OrthoDB" id="5056808at2"/>
<feature type="transmembrane region" description="Helical" evidence="1">
    <location>
        <begin position="247"/>
        <end position="271"/>
    </location>
</feature>
<feature type="transmembrane region" description="Helical" evidence="1">
    <location>
        <begin position="118"/>
        <end position="134"/>
    </location>
</feature>
<evidence type="ECO:0008006" key="4">
    <source>
        <dbReference type="Google" id="ProtNLM"/>
    </source>
</evidence>
<feature type="transmembrane region" description="Helical" evidence="1">
    <location>
        <begin position="70"/>
        <end position="87"/>
    </location>
</feature>
<feature type="transmembrane region" description="Helical" evidence="1">
    <location>
        <begin position="143"/>
        <end position="160"/>
    </location>
</feature>
<feature type="transmembrane region" description="Helical" evidence="1">
    <location>
        <begin position="94"/>
        <end position="112"/>
    </location>
</feature>
<keyword evidence="3" id="KW-1185">Reference proteome</keyword>
<gene>
    <name evidence="2" type="ORF">FD09_GL002929</name>
</gene>
<keyword evidence="1" id="KW-1133">Transmembrane helix</keyword>
<dbReference type="EMBL" id="AZEC01000007">
    <property type="protein sequence ID" value="KRL12609.1"/>
    <property type="molecule type" value="Genomic_DNA"/>
</dbReference>
<sequence>MREVWRDRDKRWTVILLFILAVAGTLFFSHNSPLYYFNEWVDSNAYFTVARGMLNGKTLYAGIFDQKGPYLYFLHVVALILTPHRYWGILPFQMLALFADLVIVYRWARVYLSHKPALLAPMGFLALYFNYIYYQRGDSAEEFCLPFLMLAYYLLTKFLFGEEAPSRIETLIMSFGVGFVLLVKFSLLVPIAAAYLIWWGYMRQRHQYDELKANILWSLVGFLVAWIPVLLYFLVTHAFGALWYEYFYTNLFLYSAHYGNGMLGSVIGKWLILPAQNFSQIPWLFAAIAFSVIVVLVSRYFFSLQSHRWWFLLVIVANYFAVITPIRFNHYYLALLPLIVPGLIMIARWGDRLLGGLQVSALGMIMLSTLVLFLGTMQNPRVASESRLTSGQPVITQITNPIKYDKGAHFMLYKMMDAGYFMVTGQAPQEKYFAAYNITHAAMPAVEDSQQKAIKAGKYKYVITDLNAVAEVMQINPRYHIIRSANWDTTHAALMKRE</sequence>
<reference evidence="2 3" key="1">
    <citation type="journal article" date="2015" name="Genome Announc.">
        <title>Expanding the biotechnology potential of lactobacilli through comparative genomics of 213 strains and associated genera.</title>
        <authorList>
            <person name="Sun Z."/>
            <person name="Harris H.M."/>
            <person name="McCann A."/>
            <person name="Guo C."/>
            <person name="Argimon S."/>
            <person name="Zhang W."/>
            <person name="Yang X."/>
            <person name="Jeffery I.B."/>
            <person name="Cooney J.C."/>
            <person name="Kagawa T.F."/>
            <person name="Liu W."/>
            <person name="Song Y."/>
            <person name="Salvetti E."/>
            <person name="Wrobel A."/>
            <person name="Rasinkangas P."/>
            <person name="Parkhill J."/>
            <person name="Rea M.C."/>
            <person name="O'Sullivan O."/>
            <person name="Ritari J."/>
            <person name="Douillard F.P."/>
            <person name="Paul Ross R."/>
            <person name="Yang R."/>
            <person name="Briner A.E."/>
            <person name="Felis G.E."/>
            <person name="de Vos W.M."/>
            <person name="Barrangou R."/>
            <person name="Klaenhammer T.R."/>
            <person name="Caufield P.W."/>
            <person name="Cui Y."/>
            <person name="Zhang H."/>
            <person name="O'Toole P.W."/>
        </authorList>
    </citation>
    <scope>NUCLEOTIDE SEQUENCE [LARGE SCALE GENOMIC DNA]</scope>
    <source>
        <strain evidence="2 3">DSM 12744</strain>
    </source>
</reference>
<accession>A0A0R1MX58</accession>
<evidence type="ECO:0000313" key="2">
    <source>
        <dbReference type="EMBL" id="KRL12609.1"/>
    </source>
</evidence>
<feature type="transmembrane region" description="Helical" evidence="1">
    <location>
        <begin position="213"/>
        <end position="235"/>
    </location>
</feature>
<name>A0A0R1MX58_9LACO</name>
<keyword evidence="1" id="KW-0472">Membrane</keyword>
<dbReference type="PATRIC" id="fig|1423792.3.peg.3003"/>
<comment type="caution">
    <text evidence="2">The sequence shown here is derived from an EMBL/GenBank/DDBJ whole genome shotgun (WGS) entry which is preliminary data.</text>
</comment>
<feature type="transmembrane region" description="Helical" evidence="1">
    <location>
        <begin position="172"/>
        <end position="201"/>
    </location>
</feature>
<feature type="transmembrane region" description="Helical" evidence="1">
    <location>
        <begin position="331"/>
        <end position="350"/>
    </location>
</feature>
<evidence type="ECO:0000313" key="3">
    <source>
        <dbReference type="Proteomes" id="UP000051330"/>
    </source>
</evidence>
<dbReference type="AlphaFoldDB" id="A0A0R1MX58"/>
<feature type="transmembrane region" description="Helical" evidence="1">
    <location>
        <begin position="308"/>
        <end position="324"/>
    </location>
</feature>
<dbReference type="STRING" id="1423792.FD09_GL002929"/>
<protein>
    <recommendedName>
        <fullName evidence="4">Glycosyltransferase RgtA/B/C/D-like domain-containing protein</fullName>
    </recommendedName>
</protein>
<keyword evidence="1" id="KW-0812">Transmembrane</keyword>
<feature type="transmembrane region" description="Helical" evidence="1">
    <location>
        <begin position="283"/>
        <end position="302"/>
    </location>
</feature>